<dbReference type="Proteomes" id="UP000324222">
    <property type="component" value="Unassembled WGS sequence"/>
</dbReference>
<comment type="caution">
    <text evidence="1">The sequence shown here is derived from an EMBL/GenBank/DDBJ whole genome shotgun (WGS) entry which is preliminary data.</text>
</comment>
<gene>
    <name evidence="1" type="ORF">E2C01_008248</name>
</gene>
<protein>
    <submittedName>
        <fullName evidence="1">Uncharacterized protein</fullName>
    </submittedName>
</protein>
<evidence type="ECO:0000313" key="2">
    <source>
        <dbReference type="Proteomes" id="UP000324222"/>
    </source>
</evidence>
<organism evidence="1 2">
    <name type="scientific">Portunus trituberculatus</name>
    <name type="common">Swimming crab</name>
    <name type="synonym">Neptunus trituberculatus</name>
    <dbReference type="NCBI Taxonomy" id="210409"/>
    <lineage>
        <taxon>Eukaryota</taxon>
        <taxon>Metazoa</taxon>
        <taxon>Ecdysozoa</taxon>
        <taxon>Arthropoda</taxon>
        <taxon>Crustacea</taxon>
        <taxon>Multicrustacea</taxon>
        <taxon>Malacostraca</taxon>
        <taxon>Eumalacostraca</taxon>
        <taxon>Eucarida</taxon>
        <taxon>Decapoda</taxon>
        <taxon>Pleocyemata</taxon>
        <taxon>Brachyura</taxon>
        <taxon>Eubrachyura</taxon>
        <taxon>Portunoidea</taxon>
        <taxon>Portunidae</taxon>
        <taxon>Portuninae</taxon>
        <taxon>Portunus</taxon>
    </lineage>
</organism>
<evidence type="ECO:0000313" key="1">
    <source>
        <dbReference type="EMBL" id="MPC15456.1"/>
    </source>
</evidence>
<proteinExistence type="predicted"/>
<reference evidence="1 2" key="1">
    <citation type="submission" date="2019-05" db="EMBL/GenBank/DDBJ databases">
        <title>Another draft genome of Portunus trituberculatus and its Hox gene families provides insights of decapod evolution.</title>
        <authorList>
            <person name="Jeong J.-H."/>
            <person name="Song I."/>
            <person name="Kim S."/>
            <person name="Choi T."/>
            <person name="Kim D."/>
            <person name="Ryu S."/>
            <person name="Kim W."/>
        </authorList>
    </citation>
    <scope>NUCLEOTIDE SEQUENCE [LARGE SCALE GENOMIC DNA]</scope>
    <source>
        <tissue evidence="1">Muscle</tissue>
    </source>
</reference>
<keyword evidence="2" id="KW-1185">Reference proteome</keyword>
<dbReference type="EMBL" id="VSRR010000429">
    <property type="protein sequence ID" value="MPC15456.1"/>
    <property type="molecule type" value="Genomic_DNA"/>
</dbReference>
<accession>A0A5B7D495</accession>
<dbReference type="AlphaFoldDB" id="A0A5B7D495"/>
<sequence length="64" mass="7436">MLVVFCVVRRGRPRGGAACWCREWYTPHEAQRVALGGGAAQHYRHYFNVESFTDSNREQQPRRA</sequence>
<name>A0A5B7D495_PORTR</name>